<feature type="region of interest" description="Disordered" evidence="1">
    <location>
        <begin position="92"/>
        <end position="129"/>
    </location>
</feature>
<protein>
    <submittedName>
        <fullName evidence="2">Uncharacterized protein</fullName>
    </submittedName>
</protein>
<accession>A0A0D9XWS0</accession>
<dbReference type="HOGENOM" id="CLU_1715889_0_0_1"/>
<sequence length="153" mass="16577">MASRMAWFVVRYASFRNGSASNMWRRAAVTRCDSAEFAADDDSSARERPGTRLSSLRASASANTAARRCSACGASRDESCVMCSRQRLARSNEPAATSAEHCSCTHEPFDGENDGENTDDDAGDDVADDSMSSWNMLRCMSKTNVARSGVPVR</sequence>
<evidence type="ECO:0000313" key="3">
    <source>
        <dbReference type="Proteomes" id="UP000032180"/>
    </source>
</evidence>
<reference evidence="2 3" key="1">
    <citation type="submission" date="2012-08" db="EMBL/GenBank/DDBJ databases">
        <title>Oryza genome evolution.</title>
        <authorList>
            <person name="Wing R.A."/>
        </authorList>
    </citation>
    <scope>NUCLEOTIDE SEQUENCE</scope>
</reference>
<dbReference type="Gramene" id="LPERR12G02380.1">
    <property type="protein sequence ID" value="LPERR12G02380.1"/>
    <property type="gene ID" value="LPERR12G02380"/>
</dbReference>
<feature type="compositionally biased region" description="Low complexity" evidence="1">
    <location>
        <begin position="51"/>
        <end position="64"/>
    </location>
</feature>
<dbReference type="EnsemblPlants" id="LPERR12G02380.1">
    <property type="protein sequence ID" value="LPERR12G02380.1"/>
    <property type="gene ID" value="LPERR12G02380"/>
</dbReference>
<evidence type="ECO:0000313" key="2">
    <source>
        <dbReference type="EnsemblPlants" id="LPERR12G02380.1"/>
    </source>
</evidence>
<dbReference type="Proteomes" id="UP000032180">
    <property type="component" value="Chromosome 12"/>
</dbReference>
<feature type="region of interest" description="Disordered" evidence="1">
    <location>
        <begin position="38"/>
        <end position="64"/>
    </location>
</feature>
<proteinExistence type="predicted"/>
<keyword evidence="3" id="KW-1185">Reference proteome</keyword>
<feature type="compositionally biased region" description="Acidic residues" evidence="1">
    <location>
        <begin position="110"/>
        <end position="128"/>
    </location>
</feature>
<organism evidence="2 3">
    <name type="scientific">Leersia perrieri</name>
    <dbReference type="NCBI Taxonomy" id="77586"/>
    <lineage>
        <taxon>Eukaryota</taxon>
        <taxon>Viridiplantae</taxon>
        <taxon>Streptophyta</taxon>
        <taxon>Embryophyta</taxon>
        <taxon>Tracheophyta</taxon>
        <taxon>Spermatophyta</taxon>
        <taxon>Magnoliopsida</taxon>
        <taxon>Liliopsida</taxon>
        <taxon>Poales</taxon>
        <taxon>Poaceae</taxon>
        <taxon>BOP clade</taxon>
        <taxon>Oryzoideae</taxon>
        <taxon>Oryzeae</taxon>
        <taxon>Oryzinae</taxon>
        <taxon>Leersia</taxon>
    </lineage>
</organism>
<reference evidence="3" key="2">
    <citation type="submission" date="2013-12" db="EMBL/GenBank/DDBJ databases">
        <authorList>
            <person name="Yu Y."/>
            <person name="Lee S."/>
            <person name="de Baynast K."/>
            <person name="Wissotski M."/>
            <person name="Liu L."/>
            <person name="Talag J."/>
            <person name="Goicoechea J."/>
            <person name="Angelova A."/>
            <person name="Jetty R."/>
            <person name="Kudrna D."/>
            <person name="Golser W."/>
            <person name="Rivera L."/>
            <person name="Zhang J."/>
            <person name="Wing R."/>
        </authorList>
    </citation>
    <scope>NUCLEOTIDE SEQUENCE</scope>
</reference>
<name>A0A0D9XWS0_9ORYZ</name>
<evidence type="ECO:0000256" key="1">
    <source>
        <dbReference type="SAM" id="MobiDB-lite"/>
    </source>
</evidence>
<dbReference type="AlphaFoldDB" id="A0A0D9XWS0"/>
<reference evidence="2" key="3">
    <citation type="submission" date="2015-04" db="UniProtKB">
        <authorList>
            <consortium name="EnsemblPlants"/>
        </authorList>
    </citation>
    <scope>IDENTIFICATION</scope>
</reference>